<dbReference type="InterPro" id="IPR051043">
    <property type="entry name" value="Sulfatase_Mod_Factor_Kinase"/>
</dbReference>
<sequence>MVFIPEGYFQMGTSSGNDDEKPMHFVYTSSYYIDKYEVSNKDYLAFMDATGHSAPIFWDDPRFNDLEQPVVGVSWHDAMSYAKWKGRRLPTEAEWEKAARGNDGRLWPWGRKFDKGFFFFFVNIFGKNDNYTHTAPVNYYHSGVSPFGLYNTAGNVWEWCLDWYDENYYRNSPEINPEGPQGPLKMKVLRGGSWVNSIEGVKVVKRARNYSHIKNEIYGFRTVLPIP</sequence>
<dbReference type="EMBL" id="UINC01003844">
    <property type="protein sequence ID" value="SVA09712.1"/>
    <property type="molecule type" value="Genomic_DNA"/>
</dbReference>
<gene>
    <name evidence="2" type="ORF">METZ01_LOCUS62566</name>
</gene>
<reference evidence="2" key="1">
    <citation type="submission" date="2018-05" db="EMBL/GenBank/DDBJ databases">
        <authorList>
            <person name="Lanie J.A."/>
            <person name="Ng W.-L."/>
            <person name="Kazmierczak K.M."/>
            <person name="Andrzejewski T.M."/>
            <person name="Davidsen T.M."/>
            <person name="Wayne K.J."/>
            <person name="Tettelin H."/>
            <person name="Glass J.I."/>
            <person name="Rusch D."/>
            <person name="Podicherti R."/>
            <person name="Tsui H.-C.T."/>
            <person name="Winkler M.E."/>
        </authorList>
    </citation>
    <scope>NUCLEOTIDE SEQUENCE</scope>
</reference>
<dbReference type="GO" id="GO:0120147">
    <property type="term" value="F:formylglycine-generating oxidase activity"/>
    <property type="evidence" value="ECO:0007669"/>
    <property type="project" value="TreeGrafter"/>
</dbReference>
<proteinExistence type="predicted"/>
<organism evidence="2">
    <name type="scientific">marine metagenome</name>
    <dbReference type="NCBI Taxonomy" id="408172"/>
    <lineage>
        <taxon>unclassified sequences</taxon>
        <taxon>metagenomes</taxon>
        <taxon>ecological metagenomes</taxon>
    </lineage>
</organism>
<dbReference type="InterPro" id="IPR042095">
    <property type="entry name" value="SUMF_sf"/>
</dbReference>
<feature type="domain" description="Sulfatase-modifying factor enzyme-like" evidence="1">
    <location>
        <begin position="1"/>
        <end position="223"/>
    </location>
</feature>
<evidence type="ECO:0000259" key="1">
    <source>
        <dbReference type="Pfam" id="PF03781"/>
    </source>
</evidence>
<dbReference type="Gene3D" id="3.90.1580.10">
    <property type="entry name" value="paralog of FGE (formylglycine-generating enzyme)"/>
    <property type="match status" value="1"/>
</dbReference>
<dbReference type="SUPFAM" id="SSF56436">
    <property type="entry name" value="C-type lectin-like"/>
    <property type="match status" value="1"/>
</dbReference>
<accession>A0A381T0F2</accession>
<dbReference type="PANTHER" id="PTHR23150">
    <property type="entry name" value="SULFATASE MODIFYING FACTOR 1, 2"/>
    <property type="match status" value="1"/>
</dbReference>
<dbReference type="PANTHER" id="PTHR23150:SF19">
    <property type="entry name" value="FORMYLGLYCINE-GENERATING ENZYME"/>
    <property type="match status" value="1"/>
</dbReference>
<evidence type="ECO:0000313" key="2">
    <source>
        <dbReference type="EMBL" id="SVA09712.1"/>
    </source>
</evidence>
<dbReference type="InterPro" id="IPR016187">
    <property type="entry name" value="CTDL_fold"/>
</dbReference>
<dbReference type="AlphaFoldDB" id="A0A381T0F2"/>
<dbReference type="InterPro" id="IPR005532">
    <property type="entry name" value="SUMF_dom"/>
</dbReference>
<protein>
    <recommendedName>
        <fullName evidence="1">Sulfatase-modifying factor enzyme-like domain-containing protein</fullName>
    </recommendedName>
</protein>
<name>A0A381T0F2_9ZZZZ</name>
<dbReference type="Pfam" id="PF03781">
    <property type="entry name" value="FGE-sulfatase"/>
    <property type="match status" value="1"/>
</dbReference>